<gene>
    <name evidence="2" type="ORF">PPG34_11760</name>
</gene>
<accession>A0ABU3K9E2</accession>
<protein>
    <submittedName>
        <fullName evidence="2">Uncharacterized protein</fullName>
    </submittedName>
</protein>
<keyword evidence="3" id="KW-1185">Reference proteome</keyword>
<comment type="caution">
    <text evidence="2">The sequence shown here is derived from an EMBL/GenBank/DDBJ whole genome shotgun (WGS) entry which is preliminary data.</text>
</comment>
<sequence>MTPPSPPHSLQERLLPLQGAREPKIPNTNSAMRIQRCVVLESPNKDPHHKQRCNY</sequence>
<feature type="region of interest" description="Disordered" evidence="1">
    <location>
        <begin position="1"/>
        <end position="29"/>
    </location>
</feature>
<evidence type="ECO:0000313" key="2">
    <source>
        <dbReference type="EMBL" id="MDT7043032.1"/>
    </source>
</evidence>
<reference evidence="2 3" key="1">
    <citation type="journal article" date="2023" name="ISME J.">
        <title>Cultivation and genomic characterization of novel and ubiquitous marine nitrite-oxidizing bacteria from the Nitrospirales.</title>
        <authorList>
            <person name="Mueller A.J."/>
            <person name="Daebeler A."/>
            <person name="Herbold C.W."/>
            <person name="Kirkegaard R.H."/>
            <person name="Daims H."/>
        </authorList>
    </citation>
    <scope>NUCLEOTIDE SEQUENCE [LARGE SCALE GENOMIC DNA]</scope>
    <source>
        <strain evidence="2 3">EB</strain>
    </source>
</reference>
<organism evidence="2 3">
    <name type="scientific">Candidatus Nitronereus thalassa</name>
    <dbReference type="NCBI Taxonomy" id="3020898"/>
    <lineage>
        <taxon>Bacteria</taxon>
        <taxon>Pseudomonadati</taxon>
        <taxon>Nitrospirota</taxon>
        <taxon>Nitrospiria</taxon>
        <taxon>Nitrospirales</taxon>
        <taxon>Nitrospiraceae</taxon>
        <taxon>Candidatus Nitronereus</taxon>
    </lineage>
</organism>
<dbReference type="RefSeq" id="WP_313833511.1">
    <property type="nucleotide sequence ID" value="NZ_JAQOUE010000001.1"/>
</dbReference>
<evidence type="ECO:0000313" key="3">
    <source>
        <dbReference type="Proteomes" id="UP001250932"/>
    </source>
</evidence>
<name>A0ABU3K9E2_9BACT</name>
<dbReference type="EMBL" id="JAQOUE010000001">
    <property type="protein sequence ID" value="MDT7043032.1"/>
    <property type="molecule type" value="Genomic_DNA"/>
</dbReference>
<evidence type="ECO:0000256" key="1">
    <source>
        <dbReference type="SAM" id="MobiDB-lite"/>
    </source>
</evidence>
<dbReference type="Proteomes" id="UP001250932">
    <property type="component" value="Unassembled WGS sequence"/>
</dbReference>
<proteinExistence type="predicted"/>